<dbReference type="InterPro" id="IPR052929">
    <property type="entry name" value="RNase_H-like_EbsB-rel"/>
</dbReference>
<accession>A0ABM4W315</accession>
<reference evidence="2" key="1">
    <citation type="submission" date="2025-08" db="UniProtKB">
        <authorList>
            <consortium name="RefSeq"/>
        </authorList>
    </citation>
    <scope>IDENTIFICATION</scope>
    <source>
        <tissue evidence="2">Leaves</tissue>
    </source>
</reference>
<dbReference type="PANTHER" id="PTHR47074:SF11">
    <property type="entry name" value="REVERSE TRANSCRIPTASE-LIKE PROTEIN"/>
    <property type="match status" value="1"/>
</dbReference>
<sequence>METAEHMLLFCKNAKLTWRIAPLQWDGLNGMRINIVRWWEGLIEAKRRDMGQEHVTLIVNIMWQIWKARNRKVFSEDKVDAGLMIQKEQMEWIEFIKAQNSGGGDYIEQTNHSTTFEHWKPLGRGVVKINIDAAFAKGMDRSGLGIVARDWKGRTMKAWAKI</sequence>
<dbReference type="PANTHER" id="PTHR47074">
    <property type="entry name" value="BNAC02G40300D PROTEIN"/>
    <property type="match status" value="1"/>
</dbReference>
<evidence type="ECO:0000313" key="1">
    <source>
        <dbReference type="Proteomes" id="UP001652660"/>
    </source>
</evidence>
<organism evidence="1 2">
    <name type="scientific">Coffea arabica</name>
    <name type="common">Arabian coffee</name>
    <dbReference type="NCBI Taxonomy" id="13443"/>
    <lineage>
        <taxon>Eukaryota</taxon>
        <taxon>Viridiplantae</taxon>
        <taxon>Streptophyta</taxon>
        <taxon>Embryophyta</taxon>
        <taxon>Tracheophyta</taxon>
        <taxon>Spermatophyta</taxon>
        <taxon>Magnoliopsida</taxon>
        <taxon>eudicotyledons</taxon>
        <taxon>Gunneridae</taxon>
        <taxon>Pentapetalae</taxon>
        <taxon>asterids</taxon>
        <taxon>lamiids</taxon>
        <taxon>Gentianales</taxon>
        <taxon>Rubiaceae</taxon>
        <taxon>Ixoroideae</taxon>
        <taxon>Gardenieae complex</taxon>
        <taxon>Bertiereae - Coffeeae clade</taxon>
        <taxon>Coffeeae</taxon>
        <taxon>Coffea</taxon>
    </lineage>
</organism>
<evidence type="ECO:0000313" key="2">
    <source>
        <dbReference type="RefSeq" id="XP_071926178.1"/>
    </source>
</evidence>
<name>A0ABM4W315_COFAR</name>
<proteinExistence type="predicted"/>
<dbReference type="Proteomes" id="UP001652660">
    <property type="component" value="Chromosome 11c"/>
</dbReference>
<protein>
    <submittedName>
        <fullName evidence="2">Uncharacterized protein</fullName>
    </submittedName>
</protein>
<dbReference type="RefSeq" id="XP_071926178.1">
    <property type="nucleotide sequence ID" value="XM_072070077.1"/>
</dbReference>
<gene>
    <name evidence="2" type="primary">LOC140016537</name>
</gene>
<keyword evidence="1" id="KW-1185">Reference proteome</keyword>
<dbReference type="GeneID" id="140016537"/>